<keyword evidence="3" id="KW-1185">Reference proteome</keyword>
<dbReference type="RefSeq" id="WP_154496617.1">
    <property type="nucleotide sequence ID" value="NZ_VUMU01000011.1"/>
</dbReference>
<evidence type="ECO:0000256" key="1">
    <source>
        <dbReference type="SAM" id="Phobius"/>
    </source>
</evidence>
<sequence>MSDSYVECLVKAKQPAWAKILKVLLVTLTVLSCLVMFVFIIFLPIALVAGVGAYFLNMFTDLEYEYLYLDKEVSVDKIMAKSKRKRVGTYSIDRMEIFAPVYSYHLDNFKNRQVKEKDYSIGEVLQPDGRYAMYYEGGEKIIFSPNEELVKVLKSVAPRKVFSE</sequence>
<dbReference type="AlphaFoldDB" id="A0A6L5YJ65"/>
<dbReference type="Pfam" id="PF19601">
    <property type="entry name" value="DUF6106"/>
    <property type="match status" value="1"/>
</dbReference>
<keyword evidence="1" id="KW-0812">Transmembrane</keyword>
<name>A0A6L5YJ65_9FIRM</name>
<accession>A0A6L5YJ65</accession>
<organism evidence="2 3">
    <name type="scientific">Waltera intestinalis</name>
    <dbReference type="NCBI Taxonomy" id="2606635"/>
    <lineage>
        <taxon>Bacteria</taxon>
        <taxon>Bacillati</taxon>
        <taxon>Bacillota</taxon>
        <taxon>Clostridia</taxon>
        <taxon>Lachnospirales</taxon>
        <taxon>Lachnospiraceae</taxon>
        <taxon>Waltera</taxon>
    </lineage>
</organism>
<evidence type="ECO:0000313" key="3">
    <source>
        <dbReference type="Proteomes" id="UP000476055"/>
    </source>
</evidence>
<reference evidence="2 3" key="1">
    <citation type="submission" date="2019-08" db="EMBL/GenBank/DDBJ databases">
        <title>In-depth cultivation of the pig gut microbiome towards novel bacterial diversity and tailored functional studies.</title>
        <authorList>
            <person name="Wylensek D."/>
            <person name="Hitch T.C.A."/>
            <person name="Clavel T."/>
        </authorList>
    </citation>
    <scope>NUCLEOTIDE SEQUENCE [LARGE SCALE GENOMIC DNA]</scope>
    <source>
        <strain evidence="2 3">WCA3-601-WT-6H</strain>
    </source>
</reference>
<protein>
    <submittedName>
        <fullName evidence="2">Uncharacterized protein</fullName>
    </submittedName>
</protein>
<gene>
    <name evidence="2" type="ORF">FYJ59_09455</name>
</gene>
<keyword evidence="1" id="KW-1133">Transmembrane helix</keyword>
<dbReference type="Proteomes" id="UP000476055">
    <property type="component" value="Unassembled WGS sequence"/>
</dbReference>
<proteinExistence type="predicted"/>
<feature type="transmembrane region" description="Helical" evidence="1">
    <location>
        <begin position="23"/>
        <end position="56"/>
    </location>
</feature>
<keyword evidence="1" id="KW-0472">Membrane</keyword>
<comment type="caution">
    <text evidence="2">The sequence shown here is derived from an EMBL/GenBank/DDBJ whole genome shotgun (WGS) entry which is preliminary data.</text>
</comment>
<dbReference type="InterPro" id="IPR046088">
    <property type="entry name" value="DUF6106"/>
</dbReference>
<evidence type="ECO:0000313" key="2">
    <source>
        <dbReference type="EMBL" id="MST58454.1"/>
    </source>
</evidence>
<dbReference type="EMBL" id="VUMU01000011">
    <property type="protein sequence ID" value="MST58454.1"/>
    <property type="molecule type" value="Genomic_DNA"/>
</dbReference>